<dbReference type="Proteomes" id="UP000316238">
    <property type="component" value="Unassembled WGS sequence"/>
</dbReference>
<feature type="region of interest" description="Disordered" evidence="1">
    <location>
        <begin position="1"/>
        <end position="52"/>
    </location>
</feature>
<protein>
    <submittedName>
        <fullName evidence="2">Uncharacterized protein</fullName>
    </submittedName>
</protein>
<reference evidence="2" key="1">
    <citation type="submission" date="2017-07" db="EMBL/GenBank/DDBJ databases">
        <title>The cable genome - Insights into the physiology and evolution of filamentous bacteria capable of sulfide oxidation via long distance electron transfer.</title>
        <authorList>
            <person name="Thorup C."/>
            <person name="Bjerg J.T."/>
            <person name="Schreiber L."/>
            <person name="Nielsen L.P."/>
            <person name="Kjeldsen K.U."/>
            <person name="Boesen T."/>
            <person name="Boggild A."/>
            <person name="Meysman F."/>
            <person name="Geelhoed J."/>
            <person name="Schramm A."/>
        </authorList>
    </citation>
    <scope>NUCLEOTIDE SEQUENCE [LARGE SCALE GENOMIC DNA]</scope>
    <source>
        <strain evidence="2">GS</strain>
    </source>
</reference>
<keyword evidence="3" id="KW-1185">Reference proteome</keyword>
<name>A0A521FYC9_9BACT</name>
<feature type="compositionally biased region" description="Polar residues" evidence="1">
    <location>
        <begin position="7"/>
        <end position="20"/>
    </location>
</feature>
<organism evidence="2 3">
    <name type="scientific">Candidatus Electronema aureum</name>
    <dbReference type="NCBI Taxonomy" id="2005002"/>
    <lineage>
        <taxon>Bacteria</taxon>
        <taxon>Pseudomonadati</taxon>
        <taxon>Thermodesulfobacteriota</taxon>
        <taxon>Desulfobulbia</taxon>
        <taxon>Desulfobulbales</taxon>
        <taxon>Desulfobulbaceae</taxon>
        <taxon>Candidatus Electronema</taxon>
    </lineage>
</organism>
<dbReference type="EMBL" id="NQJD01000061">
    <property type="protein sequence ID" value="TAA73769.1"/>
    <property type="molecule type" value="Genomic_DNA"/>
</dbReference>
<dbReference type="AlphaFoldDB" id="A0A521FYC9"/>
<feature type="compositionally biased region" description="Basic and acidic residues" evidence="1">
    <location>
        <begin position="25"/>
        <end position="52"/>
    </location>
</feature>
<evidence type="ECO:0000313" key="2">
    <source>
        <dbReference type="EMBL" id="TAA73769.1"/>
    </source>
</evidence>
<sequence>MNDDIEQPNNDAQKVKSTTGAAPAKQDDHKKKEDKHEKPADKKADKGHGHHA</sequence>
<evidence type="ECO:0000313" key="3">
    <source>
        <dbReference type="Proteomes" id="UP000316238"/>
    </source>
</evidence>
<evidence type="ECO:0000256" key="1">
    <source>
        <dbReference type="SAM" id="MobiDB-lite"/>
    </source>
</evidence>
<comment type="caution">
    <text evidence="2">The sequence shown here is derived from an EMBL/GenBank/DDBJ whole genome shotgun (WGS) entry which is preliminary data.</text>
</comment>
<accession>A0A521FYC9</accession>
<gene>
    <name evidence="2" type="ORF">CDV28_1614</name>
</gene>
<proteinExistence type="predicted"/>